<dbReference type="Pfam" id="PF00082">
    <property type="entry name" value="Peptidase_S8"/>
    <property type="match status" value="1"/>
</dbReference>
<organism evidence="15 16">
    <name type="scientific">Mycena albidolilacea</name>
    <dbReference type="NCBI Taxonomy" id="1033008"/>
    <lineage>
        <taxon>Eukaryota</taxon>
        <taxon>Fungi</taxon>
        <taxon>Dikarya</taxon>
        <taxon>Basidiomycota</taxon>
        <taxon>Agaricomycotina</taxon>
        <taxon>Agaricomycetes</taxon>
        <taxon>Agaricomycetidae</taxon>
        <taxon>Agaricales</taxon>
        <taxon>Marasmiineae</taxon>
        <taxon>Mycenaceae</taxon>
        <taxon>Mycena</taxon>
    </lineage>
</organism>
<evidence type="ECO:0000256" key="11">
    <source>
        <dbReference type="SAM" id="SignalP"/>
    </source>
</evidence>
<name>A0AAD7EQ83_9AGAR</name>
<comment type="similarity">
    <text evidence="1 9">Belongs to the peptidase S8 family.</text>
</comment>
<sequence>MKAALSFALFGATSALAAKSLSSVQRITNLPTVPNKFIVEVTEASNIPSKRDVGTPHEQLYRSLAERKISFDVHKEYDAPGIFVGAALTLANAQDVASILKTEGVVAIRPIRSYPRPVPVSSKTCAPGDAGLPDSESTHITTGVDKLHAKGITGKGIQIGILDTGIDYTHPSLGGGFGAGFKVAGGYDLVGDAYTGANAPVPDSDPLDQCAGHGTHVAGIIGANPGNEFNISGVAYDSTIYAYRIFGCDGSVNDDVIVDGLLRGVKDGADILTLSLGGSDGWTEGTGSVVSSRIAASGKIVTIAAGNEGASGSWFTSSPGNGIDTISVASSDNTVIPLQSLTVDGVTHDPIVYYDTFPLAINETLPLYATSNDTTIVDDACNGTLPDSTPDLSGFVVLVRRGSCAFVDKLANIAAFGAKTALIYELSVLTGSLNGNGFAGIEVGNFSAVLIQAEDGVFLGQQLAAGKSIKVTFPQSGAGVQFPSTTGGLVSTFTTYGPTNDFYFKPAITAPGGDILSTYPIPLGTWRLDSGTSMATPFLAGSAALYLSVKGKTPSVAKGARTVFQATSKPISSSLTDGDPFQTVTQQGAGLVQVYDAIFGTTLLSRTELILNDTAHFTGPQKFTVKNAGKTAKSYTLSHVPAGTAVTIDAGSILPALGPVPLSTSYASVKFNSNKFILSPGQSHDVVATITPPAGIDATTFPVYSGFIHVTSGAESVHATYLGLAASVKDKQVVDNTDIVFGITIPALLDSTGNVQDAPINYTFVGEDAPTVLWRQAFGTPLLRLDLVPANTSFTPTLNKRTPISFVTKKGGSFAQVSTVGALLEQPYLGRNDEGDLSQNTLVLTNTFANGTVIPNGSYKVLLRALRVTGDATKEADYESWLSPIFGIAA</sequence>
<feature type="domain" description="PA" evidence="13">
    <location>
        <begin position="377"/>
        <end position="456"/>
    </location>
</feature>
<dbReference type="PROSITE" id="PS00136">
    <property type="entry name" value="SUBTILASE_ASP"/>
    <property type="match status" value="1"/>
</dbReference>
<dbReference type="InterPro" id="IPR010435">
    <property type="entry name" value="C5a/SBT2-like_Fn3"/>
</dbReference>
<comment type="caution">
    <text evidence="15">The sequence shown here is derived from an EMBL/GenBank/DDBJ whole genome shotgun (WGS) entry which is preliminary data.</text>
</comment>
<dbReference type="Pfam" id="PF02225">
    <property type="entry name" value="PA"/>
    <property type="match status" value="1"/>
</dbReference>
<keyword evidence="6 9" id="KW-0378">Hydrolase</keyword>
<feature type="chain" id="PRO_5041961175" evidence="11">
    <location>
        <begin position="18"/>
        <end position="890"/>
    </location>
</feature>
<dbReference type="InterPro" id="IPR036852">
    <property type="entry name" value="Peptidase_S8/S53_dom_sf"/>
</dbReference>
<feature type="domain" description="C5a peptidase/Subtilisin-like protease SBT2-like Fn3-like" evidence="14">
    <location>
        <begin position="611"/>
        <end position="716"/>
    </location>
</feature>
<feature type="active site" description="Charge relay system" evidence="8 9">
    <location>
        <position position="163"/>
    </location>
</feature>
<dbReference type="PANTHER" id="PTHR43806">
    <property type="entry name" value="PEPTIDASE S8"/>
    <property type="match status" value="1"/>
</dbReference>
<dbReference type="InterPro" id="IPR034187">
    <property type="entry name" value="Peptidases_S8_5"/>
</dbReference>
<keyword evidence="3" id="KW-0964">Secreted</keyword>
<dbReference type="AlphaFoldDB" id="A0AAD7EQ83"/>
<dbReference type="SUPFAM" id="SSF52025">
    <property type="entry name" value="PA domain"/>
    <property type="match status" value="1"/>
</dbReference>
<dbReference type="InterPro" id="IPR003137">
    <property type="entry name" value="PA_domain"/>
</dbReference>
<dbReference type="Gene3D" id="3.50.30.30">
    <property type="match status" value="1"/>
</dbReference>
<dbReference type="InterPro" id="IPR015500">
    <property type="entry name" value="Peptidase_S8_subtilisin-rel"/>
</dbReference>
<dbReference type="PRINTS" id="PR00723">
    <property type="entry name" value="SUBTILISIN"/>
</dbReference>
<evidence type="ECO:0000313" key="16">
    <source>
        <dbReference type="Proteomes" id="UP001218218"/>
    </source>
</evidence>
<evidence type="ECO:0000256" key="7">
    <source>
        <dbReference type="ARBA" id="ARBA00022825"/>
    </source>
</evidence>
<keyword evidence="5 11" id="KW-0732">Signal</keyword>
<dbReference type="InterPro" id="IPR050131">
    <property type="entry name" value="Peptidase_S8_subtilisin-like"/>
</dbReference>
<dbReference type="InterPro" id="IPR046450">
    <property type="entry name" value="PA_dom_sf"/>
</dbReference>
<dbReference type="PROSITE" id="PS51892">
    <property type="entry name" value="SUBTILASE"/>
    <property type="match status" value="1"/>
</dbReference>
<evidence type="ECO:0000259" key="13">
    <source>
        <dbReference type="Pfam" id="PF02225"/>
    </source>
</evidence>
<dbReference type="CDD" id="cd02124">
    <property type="entry name" value="PA_PoS1_like"/>
    <property type="match status" value="1"/>
</dbReference>
<feature type="signal peptide" evidence="11">
    <location>
        <begin position="1"/>
        <end position="17"/>
    </location>
</feature>
<dbReference type="GO" id="GO:0004252">
    <property type="term" value="F:serine-type endopeptidase activity"/>
    <property type="evidence" value="ECO:0007669"/>
    <property type="project" value="UniProtKB-UniRule"/>
</dbReference>
<evidence type="ECO:0000256" key="3">
    <source>
        <dbReference type="ARBA" id="ARBA00022525"/>
    </source>
</evidence>
<accession>A0AAD7EQ83</accession>
<evidence type="ECO:0000256" key="2">
    <source>
        <dbReference type="ARBA" id="ARBA00022512"/>
    </source>
</evidence>
<keyword evidence="2" id="KW-0134">Cell wall</keyword>
<dbReference type="SUPFAM" id="SSF52743">
    <property type="entry name" value="Subtilisin-like"/>
    <property type="match status" value="1"/>
</dbReference>
<dbReference type="InterPro" id="IPR000209">
    <property type="entry name" value="Peptidase_S8/S53_dom"/>
</dbReference>
<evidence type="ECO:0000313" key="15">
    <source>
        <dbReference type="EMBL" id="KAJ7346975.1"/>
    </source>
</evidence>
<evidence type="ECO:0000256" key="5">
    <source>
        <dbReference type="ARBA" id="ARBA00022729"/>
    </source>
</evidence>
<feature type="active site" description="Charge relay system" evidence="8 9">
    <location>
        <position position="213"/>
    </location>
</feature>
<evidence type="ECO:0000259" key="12">
    <source>
        <dbReference type="Pfam" id="PF00082"/>
    </source>
</evidence>
<feature type="region of interest" description="Disordered" evidence="10">
    <location>
        <begin position="118"/>
        <end position="137"/>
    </location>
</feature>
<gene>
    <name evidence="15" type="ORF">DFH08DRAFT_809742</name>
</gene>
<reference evidence="15" key="1">
    <citation type="submission" date="2023-03" db="EMBL/GenBank/DDBJ databases">
        <title>Massive genome expansion in bonnet fungi (Mycena s.s.) driven by repeated elements and novel gene families across ecological guilds.</title>
        <authorList>
            <consortium name="Lawrence Berkeley National Laboratory"/>
            <person name="Harder C.B."/>
            <person name="Miyauchi S."/>
            <person name="Viragh M."/>
            <person name="Kuo A."/>
            <person name="Thoen E."/>
            <person name="Andreopoulos B."/>
            <person name="Lu D."/>
            <person name="Skrede I."/>
            <person name="Drula E."/>
            <person name="Henrissat B."/>
            <person name="Morin E."/>
            <person name="Kohler A."/>
            <person name="Barry K."/>
            <person name="LaButti K."/>
            <person name="Morin E."/>
            <person name="Salamov A."/>
            <person name="Lipzen A."/>
            <person name="Mereny Z."/>
            <person name="Hegedus B."/>
            <person name="Baldrian P."/>
            <person name="Stursova M."/>
            <person name="Weitz H."/>
            <person name="Taylor A."/>
            <person name="Grigoriev I.V."/>
            <person name="Nagy L.G."/>
            <person name="Martin F."/>
            <person name="Kauserud H."/>
        </authorList>
    </citation>
    <scope>NUCLEOTIDE SEQUENCE</scope>
    <source>
        <strain evidence="15">CBHHK002</strain>
    </source>
</reference>
<evidence type="ECO:0000256" key="1">
    <source>
        <dbReference type="ARBA" id="ARBA00011073"/>
    </source>
</evidence>
<protein>
    <submittedName>
        <fullName evidence="15">Subtilisin-like protease</fullName>
    </submittedName>
</protein>
<dbReference type="GO" id="GO:0006508">
    <property type="term" value="P:proteolysis"/>
    <property type="evidence" value="ECO:0007669"/>
    <property type="project" value="UniProtKB-KW"/>
</dbReference>
<dbReference type="Pfam" id="PF06280">
    <property type="entry name" value="fn3_5"/>
    <property type="match status" value="1"/>
</dbReference>
<dbReference type="InterPro" id="IPR023827">
    <property type="entry name" value="Peptidase_S8_Asp-AS"/>
</dbReference>
<keyword evidence="7 9" id="KW-0720">Serine protease</keyword>
<dbReference type="GO" id="GO:0016020">
    <property type="term" value="C:membrane"/>
    <property type="evidence" value="ECO:0007669"/>
    <property type="project" value="InterPro"/>
</dbReference>
<evidence type="ECO:0000256" key="10">
    <source>
        <dbReference type="SAM" id="MobiDB-lite"/>
    </source>
</evidence>
<dbReference type="EMBL" id="JARIHO010000020">
    <property type="protein sequence ID" value="KAJ7346975.1"/>
    <property type="molecule type" value="Genomic_DNA"/>
</dbReference>
<feature type="active site" description="Charge relay system" evidence="8 9">
    <location>
        <position position="533"/>
    </location>
</feature>
<evidence type="ECO:0000256" key="9">
    <source>
        <dbReference type="PROSITE-ProRule" id="PRU01240"/>
    </source>
</evidence>
<evidence type="ECO:0000256" key="6">
    <source>
        <dbReference type="ARBA" id="ARBA00022801"/>
    </source>
</evidence>
<dbReference type="Proteomes" id="UP001218218">
    <property type="component" value="Unassembled WGS sequence"/>
</dbReference>
<dbReference type="GO" id="GO:0005615">
    <property type="term" value="C:extracellular space"/>
    <property type="evidence" value="ECO:0007669"/>
    <property type="project" value="TreeGrafter"/>
</dbReference>
<feature type="domain" description="Peptidase S8/S53" evidence="12">
    <location>
        <begin position="154"/>
        <end position="552"/>
    </location>
</feature>
<dbReference type="InterPro" id="IPR022398">
    <property type="entry name" value="Peptidase_S8_His-AS"/>
</dbReference>
<dbReference type="CDD" id="cd07489">
    <property type="entry name" value="Peptidases_S8_5"/>
    <property type="match status" value="1"/>
</dbReference>
<dbReference type="PANTHER" id="PTHR43806:SF66">
    <property type="entry name" value="SERIN ENDOPEPTIDASE"/>
    <property type="match status" value="1"/>
</dbReference>
<evidence type="ECO:0000256" key="8">
    <source>
        <dbReference type="PIRSR" id="PIRSR615500-1"/>
    </source>
</evidence>
<evidence type="ECO:0000259" key="14">
    <source>
        <dbReference type="Pfam" id="PF06280"/>
    </source>
</evidence>
<dbReference type="Gene3D" id="3.40.50.200">
    <property type="entry name" value="Peptidase S8/S53 domain"/>
    <property type="match status" value="2"/>
</dbReference>
<keyword evidence="16" id="KW-1185">Reference proteome</keyword>
<keyword evidence="4 9" id="KW-0645">Protease</keyword>
<dbReference type="PROSITE" id="PS00137">
    <property type="entry name" value="SUBTILASE_HIS"/>
    <property type="match status" value="1"/>
</dbReference>
<evidence type="ECO:0000256" key="4">
    <source>
        <dbReference type="ARBA" id="ARBA00022670"/>
    </source>
</evidence>
<proteinExistence type="inferred from homology"/>